<feature type="compositionally biased region" description="Polar residues" evidence="1">
    <location>
        <begin position="32"/>
        <end position="60"/>
    </location>
</feature>
<proteinExistence type="predicted"/>
<dbReference type="Proteomes" id="UP000007350">
    <property type="component" value="Unassembled WGS sequence"/>
</dbReference>
<gene>
    <name evidence="2" type="ORF">MOQ_008742</name>
</gene>
<feature type="compositionally biased region" description="Polar residues" evidence="1">
    <location>
        <begin position="150"/>
        <end position="188"/>
    </location>
</feature>
<name>K2NEV8_TRYCR</name>
<organism evidence="2 3">
    <name type="scientific">Trypanosoma cruzi marinkellei</name>
    <dbReference type="NCBI Taxonomy" id="85056"/>
    <lineage>
        <taxon>Eukaryota</taxon>
        <taxon>Discoba</taxon>
        <taxon>Euglenozoa</taxon>
        <taxon>Kinetoplastea</taxon>
        <taxon>Metakinetoplastina</taxon>
        <taxon>Trypanosomatida</taxon>
        <taxon>Trypanosomatidae</taxon>
        <taxon>Trypanosoma</taxon>
        <taxon>Schizotrypanum</taxon>
    </lineage>
</organism>
<dbReference type="AlphaFoldDB" id="K2NEV8"/>
<feature type="compositionally biased region" description="Basic and acidic residues" evidence="1">
    <location>
        <begin position="132"/>
        <end position="142"/>
    </location>
</feature>
<reference evidence="2 3" key="1">
    <citation type="journal article" date="2012" name="BMC Genomics">
        <title>Comparative genomic analysis of human infective Trypanosoma cruzi lineages with the bat-restricted subspecies T. cruzi marinkellei.</title>
        <authorList>
            <person name="Franzen O."/>
            <person name="Talavera-Lopez C."/>
            <person name="Ochaya S."/>
            <person name="Butler C.E."/>
            <person name="Messenger L.A."/>
            <person name="Lewis M.D."/>
            <person name="Llewellyn M.S."/>
            <person name="Marinkelle C.J."/>
            <person name="Tyler K.M."/>
            <person name="Miles M.A."/>
            <person name="Andersson B."/>
        </authorList>
    </citation>
    <scope>NUCLEOTIDE SEQUENCE [LARGE SCALE GENOMIC DNA]</scope>
    <source>
        <strain evidence="2 3">B7</strain>
    </source>
</reference>
<sequence length="235" mass="24193">MGEPKKEVQLPEETGTKNISSLSGHAAGAPNTGAQHQNPVTGGAQSVGNAAMLSSNSQASLREKTRENGESMGHETKDVSEGQHKQPADSGKALAGLSNAKTPEAETQRPKTTSANEKNDSRNTNVSTTLPDAKEGHYEEPTHTAGEAQGKSTDSQGQAATPSSDGRTSPPQEENSTGTTNTKNNQPPKETPVEATVMKNTTATTGDSDGSTAVSRTTSPLLLLVFACAAVVVTA</sequence>
<comment type="caution">
    <text evidence="2">The sequence shown here is derived from an EMBL/GenBank/DDBJ whole genome shotgun (WGS) entry which is preliminary data.</text>
</comment>
<protein>
    <submittedName>
        <fullName evidence="2">Mucin-associated surface protein (MASP), putative</fullName>
    </submittedName>
</protein>
<dbReference type="EMBL" id="AHKC01017927">
    <property type="protein sequence ID" value="EKF27532.1"/>
    <property type="molecule type" value="Genomic_DNA"/>
</dbReference>
<evidence type="ECO:0000313" key="3">
    <source>
        <dbReference type="Proteomes" id="UP000007350"/>
    </source>
</evidence>
<evidence type="ECO:0000256" key="1">
    <source>
        <dbReference type="SAM" id="MobiDB-lite"/>
    </source>
</evidence>
<feature type="region of interest" description="Disordered" evidence="1">
    <location>
        <begin position="1"/>
        <end position="214"/>
    </location>
</feature>
<accession>K2NEV8</accession>
<evidence type="ECO:0000313" key="2">
    <source>
        <dbReference type="EMBL" id="EKF27532.1"/>
    </source>
</evidence>
<feature type="compositionally biased region" description="Polar residues" evidence="1">
    <location>
        <begin position="110"/>
        <end position="130"/>
    </location>
</feature>
<feature type="compositionally biased region" description="Low complexity" evidence="1">
    <location>
        <begin position="201"/>
        <end position="213"/>
    </location>
</feature>
<feature type="compositionally biased region" description="Basic and acidic residues" evidence="1">
    <location>
        <begin position="61"/>
        <end position="87"/>
    </location>
</feature>
<keyword evidence="3" id="KW-1185">Reference proteome</keyword>